<feature type="region of interest" description="Disordered" evidence="1">
    <location>
        <begin position="29"/>
        <end position="130"/>
    </location>
</feature>
<keyword evidence="2" id="KW-0732">Signal</keyword>
<dbReference type="RefSeq" id="WP_016663364.1">
    <property type="nucleotide sequence ID" value="NZ_CP023482.1"/>
</dbReference>
<keyword evidence="4" id="KW-1185">Reference proteome</keyword>
<protein>
    <submittedName>
        <fullName evidence="3">Uncharacterized protein</fullName>
    </submittedName>
</protein>
<gene>
    <name evidence="3" type="ORF">COP05_01160</name>
</gene>
<feature type="compositionally biased region" description="Basic and acidic residues" evidence="1">
    <location>
        <begin position="182"/>
        <end position="192"/>
    </location>
</feature>
<feature type="chain" id="PRO_5045981947" evidence="2">
    <location>
        <begin position="28"/>
        <end position="243"/>
    </location>
</feature>
<proteinExistence type="predicted"/>
<feature type="compositionally biased region" description="Low complexity" evidence="1">
    <location>
        <begin position="39"/>
        <end position="56"/>
    </location>
</feature>
<evidence type="ECO:0000256" key="2">
    <source>
        <dbReference type="SAM" id="SignalP"/>
    </source>
</evidence>
<feature type="region of interest" description="Disordered" evidence="1">
    <location>
        <begin position="182"/>
        <end position="208"/>
    </location>
</feature>
<sequence>MFALPCKIRSLCTIAAAGALILGLAGCGDTKEPGASDPTSEAITSPAETTAETTPTHNDAASDGGGAGPTTLERSDSTTEPDEDESPGGGEVHPDDEQPTADEVGPLENLPASAKAMVDPTPLTEDELKRGRDLPAELVRRVLDGKYEEACGLLVAEEGGKMLRLDVPELQKACILPLRESVEGPQGDRESAEEALGEASPERMTLRDGHDGTAEFLVDGSPIGMTLVRLDDGSLRLVARGLL</sequence>
<reference evidence="3 4" key="1">
    <citation type="journal article" date="2016" name="Int. J. Syst. Evol. Microbiol.">
        <title>Dermabacter jinjuensis sp. nov., a novel species of the genus Dermabacter isolated from a clinical specimen.</title>
        <authorList>
            <person name="Park Y.K."/>
            <person name="Lee K.M."/>
            <person name="Lee W.K."/>
            <person name="Cho M.J."/>
            <person name="Lee H.S."/>
            <person name="Cho Y.G."/>
            <person name="Lee Y.C."/>
            <person name="Lee W.K."/>
            <person name="Seong W.K."/>
            <person name="Hwang K.J."/>
        </authorList>
    </citation>
    <scope>NUCLEOTIDE SEQUENCE [LARGE SCALE GENOMIC DNA]</scope>
    <source>
        <strain evidence="3 4">32T</strain>
    </source>
</reference>
<name>A0ABM6PL14_9MICO</name>
<accession>A0ABM6PL14</accession>
<dbReference type="PROSITE" id="PS51257">
    <property type="entry name" value="PROKAR_LIPOPROTEIN"/>
    <property type="match status" value="1"/>
</dbReference>
<evidence type="ECO:0000256" key="1">
    <source>
        <dbReference type="SAM" id="MobiDB-lite"/>
    </source>
</evidence>
<organism evidence="3 4">
    <name type="scientific">Dermabacter jinjuensis</name>
    <dbReference type="NCBI Taxonomy" id="1667168"/>
    <lineage>
        <taxon>Bacteria</taxon>
        <taxon>Bacillati</taxon>
        <taxon>Actinomycetota</taxon>
        <taxon>Actinomycetes</taxon>
        <taxon>Micrococcales</taxon>
        <taxon>Dermabacteraceae</taxon>
        <taxon>Dermabacter</taxon>
    </lineage>
</organism>
<evidence type="ECO:0000313" key="3">
    <source>
        <dbReference type="EMBL" id="ATH95853.1"/>
    </source>
</evidence>
<evidence type="ECO:0000313" key="4">
    <source>
        <dbReference type="Proteomes" id="UP000815698"/>
    </source>
</evidence>
<dbReference type="Proteomes" id="UP000815698">
    <property type="component" value="Chromosome"/>
</dbReference>
<dbReference type="EMBL" id="CP023482">
    <property type="protein sequence ID" value="ATH95853.1"/>
    <property type="molecule type" value="Genomic_DNA"/>
</dbReference>
<feature type="signal peptide" evidence="2">
    <location>
        <begin position="1"/>
        <end position="27"/>
    </location>
</feature>